<dbReference type="SMART" id="SM00420">
    <property type="entry name" value="HTH_DEOR"/>
    <property type="match status" value="1"/>
</dbReference>
<dbReference type="GO" id="GO:0003700">
    <property type="term" value="F:DNA-binding transcription factor activity"/>
    <property type="evidence" value="ECO:0007669"/>
    <property type="project" value="InterPro"/>
</dbReference>
<dbReference type="SMART" id="SM01134">
    <property type="entry name" value="DeoRC"/>
    <property type="match status" value="1"/>
</dbReference>
<dbReference type="Pfam" id="PF08220">
    <property type="entry name" value="HTH_DeoR"/>
    <property type="match status" value="1"/>
</dbReference>
<dbReference type="InterPro" id="IPR001034">
    <property type="entry name" value="DeoR_HTH"/>
</dbReference>
<gene>
    <name evidence="6" type="ORF">COO20_05410</name>
</gene>
<dbReference type="InterPro" id="IPR036388">
    <property type="entry name" value="WH-like_DNA-bd_sf"/>
</dbReference>
<dbReference type="AlphaFoldDB" id="A0A2N3KYM5"/>
<dbReference type="PRINTS" id="PR00037">
    <property type="entry name" value="HTHLACR"/>
</dbReference>
<dbReference type="SUPFAM" id="SSF100950">
    <property type="entry name" value="NagB/RpiA/CoA transferase-like"/>
    <property type="match status" value="1"/>
</dbReference>
<evidence type="ECO:0000256" key="2">
    <source>
        <dbReference type="ARBA" id="ARBA00023015"/>
    </source>
</evidence>
<dbReference type="PANTHER" id="PTHR30363">
    <property type="entry name" value="HTH-TYPE TRANSCRIPTIONAL REGULATOR SRLR-RELATED"/>
    <property type="match status" value="1"/>
</dbReference>
<dbReference type="Pfam" id="PF00455">
    <property type="entry name" value="DeoRC"/>
    <property type="match status" value="1"/>
</dbReference>
<dbReference type="InterPro" id="IPR037171">
    <property type="entry name" value="NagB/RpiA_transferase-like"/>
</dbReference>
<keyword evidence="3" id="KW-0238">DNA-binding</keyword>
<evidence type="ECO:0000256" key="1">
    <source>
        <dbReference type="ARBA" id="ARBA00022491"/>
    </source>
</evidence>
<dbReference type="PROSITE" id="PS51000">
    <property type="entry name" value="HTH_DEOR_2"/>
    <property type="match status" value="1"/>
</dbReference>
<dbReference type="PROSITE" id="PS00894">
    <property type="entry name" value="HTH_DEOR_1"/>
    <property type="match status" value="1"/>
</dbReference>
<sequence length="264" mass="28679">MTPPTTNASLTDPSPRQNEILQIIRDQGFATLEALAETFNVSTQTIRRDVIDLSKQGFLQRFHGGAGLPNNMVRLGHEQKNRLSPEAKQHIGEYTACLIPNGASVFLDVGTTVEAVARSLGNHRNLRLVTNSMLSAAIISAQSHQEIHVIGGIIYGNDGSMVSNDAPAAIRRFAFDYCVIGCSGFDKDGAPLDHDRQKVAIKNAAIRSSRHNILVADHSKFNSHPFMRIAEATDFKSFVTDLPPPAQIQDGLTRAGTKIIVTNA</sequence>
<keyword evidence="1" id="KW-0678">Repressor</keyword>
<evidence type="ECO:0000256" key="3">
    <source>
        <dbReference type="ARBA" id="ARBA00023125"/>
    </source>
</evidence>
<dbReference type="InterPro" id="IPR036390">
    <property type="entry name" value="WH_DNA-bd_sf"/>
</dbReference>
<evidence type="ECO:0000313" key="6">
    <source>
        <dbReference type="EMBL" id="PKR55597.1"/>
    </source>
</evidence>
<name>A0A2N3KYM5_9PROT</name>
<organism evidence="6 7">
    <name type="scientific">Thalassospira marina</name>
    <dbReference type="NCBI Taxonomy" id="2048283"/>
    <lineage>
        <taxon>Bacteria</taxon>
        <taxon>Pseudomonadati</taxon>
        <taxon>Pseudomonadota</taxon>
        <taxon>Alphaproteobacteria</taxon>
        <taxon>Rhodospirillales</taxon>
        <taxon>Thalassospiraceae</taxon>
        <taxon>Thalassospira</taxon>
    </lineage>
</organism>
<dbReference type="Gene3D" id="3.40.50.1360">
    <property type="match status" value="1"/>
</dbReference>
<dbReference type="Gene3D" id="1.10.10.10">
    <property type="entry name" value="Winged helix-like DNA-binding domain superfamily/Winged helix DNA-binding domain"/>
    <property type="match status" value="1"/>
</dbReference>
<keyword evidence="4" id="KW-0804">Transcription</keyword>
<dbReference type="PANTHER" id="PTHR30363:SF4">
    <property type="entry name" value="GLYCEROL-3-PHOSPHATE REGULON REPRESSOR"/>
    <property type="match status" value="1"/>
</dbReference>
<dbReference type="Proteomes" id="UP000233597">
    <property type="component" value="Unassembled WGS sequence"/>
</dbReference>
<dbReference type="InterPro" id="IPR050313">
    <property type="entry name" value="Carb_Metab_HTH_regulators"/>
</dbReference>
<dbReference type="InterPro" id="IPR014036">
    <property type="entry name" value="DeoR-like_C"/>
</dbReference>
<evidence type="ECO:0000259" key="5">
    <source>
        <dbReference type="PROSITE" id="PS51000"/>
    </source>
</evidence>
<dbReference type="SUPFAM" id="SSF46785">
    <property type="entry name" value="Winged helix' DNA-binding domain"/>
    <property type="match status" value="1"/>
</dbReference>
<reference evidence="6 7" key="1">
    <citation type="submission" date="2017-09" db="EMBL/GenBank/DDBJ databases">
        <title>Biodiversity and function of Thalassospira species in the particle-attached aromatic-hydrocarbon-degrading consortia from the surface seawater of the South China Sea.</title>
        <authorList>
            <person name="Dong C."/>
            <person name="Liu R."/>
            <person name="Shao Z."/>
        </authorList>
    </citation>
    <scope>NUCLEOTIDE SEQUENCE [LARGE SCALE GENOMIC DNA]</scope>
    <source>
        <strain evidence="6 7">CSC1P2</strain>
    </source>
</reference>
<proteinExistence type="predicted"/>
<dbReference type="EMBL" id="NWTK01000002">
    <property type="protein sequence ID" value="PKR55597.1"/>
    <property type="molecule type" value="Genomic_DNA"/>
</dbReference>
<comment type="caution">
    <text evidence="6">The sequence shown here is derived from an EMBL/GenBank/DDBJ whole genome shotgun (WGS) entry which is preliminary data.</text>
</comment>
<protein>
    <submittedName>
        <fullName evidence="6">Transcriptional regulator</fullName>
    </submittedName>
</protein>
<dbReference type="InterPro" id="IPR018356">
    <property type="entry name" value="Tscrpt_reg_HTH_DeoR_CS"/>
</dbReference>
<evidence type="ECO:0000313" key="7">
    <source>
        <dbReference type="Proteomes" id="UP000233597"/>
    </source>
</evidence>
<accession>A0A2N3KYM5</accession>
<evidence type="ECO:0000256" key="4">
    <source>
        <dbReference type="ARBA" id="ARBA00023163"/>
    </source>
</evidence>
<keyword evidence="2" id="KW-0805">Transcription regulation</keyword>
<dbReference type="OrthoDB" id="9814815at2"/>
<dbReference type="GO" id="GO:0003677">
    <property type="term" value="F:DNA binding"/>
    <property type="evidence" value="ECO:0007669"/>
    <property type="project" value="UniProtKB-KW"/>
</dbReference>
<dbReference type="RefSeq" id="WP_101264644.1">
    <property type="nucleotide sequence ID" value="NZ_NWTK01000002.1"/>
</dbReference>
<feature type="domain" description="HTH deoR-type" evidence="5">
    <location>
        <begin position="13"/>
        <end position="68"/>
    </location>
</feature>